<keyword evidence="8 10" id="KW-0520">NAD</keyword>
<dbReference type="GO" id="GO:0000166">
    <property type="term" value="F:nucleotide binding"/>
    <property type="evidence" value="ECO:0007669"/>
    <property type="project" value="UniProtKB-KW"/>
</dbReference>
<dbReference type="GO" id="GO:0005739">
    <property type="term" value="C:mitochondrion"/>
    <property type="evidence" value="ECO:0007669"/>
    <property type="project" value="UniProtKB-SubCell"/>
</dbReference>
<keyword evidence="6" id="KW-0521">NADP</keyword>
<evidence type="ECO:0000256" key="10">
    <source>
        <dbReference type="HAMAP-Rule" id="MF_03159"/>
    </source>
</evidence>
<evidence type="ECO:0000256" key="4">
    <source>
        <dbReference type="ARBA" id="ARBA00022723"/>
    </source>
</evidence>
<evidence type="ECO:0000256" key="7">
    <source>
        <dbReference type="ARBA" id="ARBA00022958"/>
    </source>
</evidence>
<feature type="binding site" evidence="10">
    <location>
        <begin position="134"/>
        <end position="140"/>
    </location>
    <ligand>
        <name>(6S)-NADPHX</name>
        <dbReference type="ChEBI" id="CHEBI:64076"/>
    </ligand>
</feature>
<evidence type="ECO:0000256" key="8">
    <source>
        <dbReference type="ARBA" id="ARBA00023027"/>
    </source>
</evidence>
<dbReference type="Gene3D" id="3.40.50.10260">
    <property type="entry name" value="YjeF N-terminal domain"/>
    <property type="match status" value="1"/>
</dbReference>
<dbReference type="HAMAP" id="MF_01966">
    <property type="entry name" value="NADHX_epimerase"/>
    <property type="match status" value="1"/>
</dbReference>
<dbReference type="NCBIfam" id="TIGR00197">
    <property type="entry name" value="yjeF_nterm"/>
    <property type="match status" value="1"/>
</dbReference>
<evidence type="ECO:0000256" key="2">
    <source>
        <dbReference type="ARBA" id="ARBA00000909"/>
    </source>
</evidence>
<dbReference type="GO" id="GO:0046872">
    <property type="term" value="F:metal ion binding"/>
    <property type="evidence" value="ECO:0007669"/>
    <property type="project" value="UniProtKB-KW"/>
</dbReference>
<dbReference type="STRING" id="669874.A0A1E4TUU4"/>
<dbReference type="InterPro" id="IPR036652">
    <property type="entry name" value="YjeF_N_dom_sf"/>
</dbReference>
<keyword evidence="5 10" id="KW-0547">Nucleotide-binding</keyword>
<keyword evidence="10" id="KW-0963">Cytoplasm</keyword>
<feature type="binding site" evidence="10">
    <location>
        <begin position="61"/>
        <end position="65"/>
    </location>
    <ligand>
        <name>(6S)-NADPHX</name>
        <dbReference type="ChEBI" id="CHEBI:64076"/>
    </ligand>
</feature>
<keyword evidence="10" id="KW-0496">Mitochondrion</keyword>
<keyword evidence="13" id="KW-1185">Reference proteome</keyword>
<dbReference type="InterPro" id="IPR004443">
    <property type="entry name" value="YjeF_N_dom"/>
</dbReference>
<reference evidence="13" key="1">
    <citation type="submission" date="2016-05" db="EMBL/GenBank/DDBJ databases">
        <title>Comparative genomics of biotechnologically important yeasts.</title>
        <authorList>
            <consortium name="DOE Joint Genome Institute"/>
            <person name="Riley R."/>
            <person name="Haridas S."/>
            <person name="Wolfe K.H."/>
            <person name="Lopes M.R."/>
            <person name="Hittinger C.T."/>
            <person name="Goker M."/>
            <person name="Salamov A."/>
            <person name="Wisecaver J."/>
            <person name="Long T.M."/>
            <person name="Aerts A.L."/>
            <person name="Barry K."/>
            <person name="Choi C."/>
            <person name="Clum A."/>
            <person name="Coughlan A.Y."/>
            <person name="Deshpande S."/>
            <person name="Douglass A.P."/>
            <person name="Hanson S.J."/>
            <person name="Klenk H.-P."/>
            <person name="Labutti K."/>
            <person name="Lapidus A."/>
            <person name="Lindquist E."/>
            <person name="Lipzen A."/>
            <person name="Meier-Kolthoff J.P."/>
            <person name="Ohm R.A."/>
            <person name="Otillar R.P."/>
            <person name="Pangilinan J."/>
            <person name="Peng Y."/>
            <person name="Rokas A."/>
            <person name="Rosa C.A."/>
            <person name="Scheuner C."/>
            <person name="Sibirny A.A."/>
            <person name="Slot J.C."/>
            <person name="Stielow J.B."/>
            <person name="Sun H."/>
            <person name="Kurtzman C.P."/>
            <person name="Blackwell M."/>
            <person name="Grigoriev I.V."/>
            <person name="Jeffries T.W."/>
        </authorList>
    </citation>
    <scope>NUCLEOTIDE SEQUENCE [LARGE SCALE GENOMIC DNA]</scope>
    <source>
        <strain evidence="13">NRRL Y-2460</strain>
    </source>
</reference>
<dbReference type="GO" id="GO:0046496">
    <property type="term" value="P:nicotinamide nucleotide metabolic process"/>
    <property type="evidence" value="ECO:0007669"/>
    <property type="project" value="EnsemblFungi"/>
</dbReference>
<dbReference type="PANTHER" id="PTHR13232">
    <property type="entry name" value="NAD(P)H-HYDRATE EPIMERASE"/>
    <property type="match status" value="1"/>
</dbReference>
<name>A0A1E4TUU4_PACTA</name>
<proteinExistence type="inferred from homology"/>
<evidence type="ECO:0000256" key="9">
    <source>
        <dbReference type="ARBA" id="ARBA00023235"/>
    </source>
</evidence>
<comment type="subcellular location">
    <subcellularLocation>
        <location evidence="10">Cytoplasm</location>
    </subcellularLocation>
    <subcellularLocation>
        <location evidence="10">Mitochondrion</location>
    </subcellularLocation>
</comment>
<evidence type="ECO:0000256" key="1">
    <source>
        <dbReference type="ARBA" id="ARBA00000013"/>
    </source>
</evidence>
<sequence length="244" mass="26923">MSFKVLSSTVAAAVDKELMSTVGFSIDQLMELAGLSVAQAVYKTYPPSTHNKVLVICGPGNNGGDGLVASRHLKLFGYTPTVYYPKHKSSNVLFNNLLTQLKTFKIDVLQNELSNSELKSLINENDQIIDAIFGFSFHPPLRSPFDTIIEHLKQVETSKPITCVDCPTGWDVDKGPNIADLVDAKYILNPSSLVSLTAPKPGSKFFKGNYHYLGGRFISKEMAQKWDIDIPNYPGVDQVVRLNI</sequence>
<feature type="binding site" evidence="10">
    <location>
        <position position="165"/>
    </location>
    <ligand>
        <name>(6S)-NADPHX</name>
        <dbReference type="ChEBI" id="CHEBI:64076"/>
    </ligand>
</feature>
<comment type="function">
    <text evidence="10">Catalyzes the epimerization of the S- and R-forms of NAD(P)HX, a damaged form of NAD(P)H that is a result of enzymatic or heat-dependent hydration. This is a prerequisite for the S-specific NAD(P)H-hydrate dehydratase to allow the repair of both epimers of NAD(P)HX.</text>
</comment>
<comment type="cofactor">
    <cofactor evidence="10">
        <name>K(+)</name>
        <dbReference type="ChEBI" id="CHEBI:29103"/>
    </cofactor>
    <text evidence="10">Binds 1 potassium ion per subunit.</text>
</comment>
<keyword evidence="4 10" id="KW-0479">Metal-binding</keyword>
<dbReference type="FunFam" id="3.40.50.10260:FF:000005">
    <property type="entry name" value="NAD(P)H-hydrate epimerase"/>
    <property type="match status" value="1"/>
</dbReference>
<comment type="catalytic activity">
    <reaction evidence="1 10">
        <text>(6R)-NADHX = (6S)-NADHX</text>
        <dbReference type="Rhea" id="RHEA:32215"/>
        <dbReference type="ChEBI" id="CHEBI:64074"/>
        <dbReference type="ChEBI" id="CHEBI:64075"/>
        <dbReference type="EC" id="5.1.99.6"/>
    </reaction>
</comment>
<dbReference type="GO" id="GO:0052856">
    <property type="term" value="F:NAD(P)HX epimerase activity"/>
    <property type="evidence" value="ECO:0007669"/>
    <property type="project" value="UniProtKB-UniRule"/>
</dbReference>
<dbReference type="PANTHER" id="PTHR13232:SF10">
    <property type="entry name" value="NAD(P)H-HYDRATE EPIMERASE"/>
    <property type="match status" value="1"/>
</dbReference>
<feature type="binding site" evidence="10">
    <location>
        <position position="62"/>
    </location>
    <ligand>
        <name>K(+)</name>
        <dbReference type="ChEBI" id="CHEBI:29103"/>
    </ligand>
</feature>
<evidence type="ECO:0000313" key="12">
    <source>
        <dbReference type="EMBL" id="ODV95497.1"/>
    </source>
</evidence>
<keyword evidence="9 10" id="KW-0413">Isomerase</keyword>
<gene>
    <name evidence="12" type="ORF">PACTADRAFT_50213</name>
</gene>
<dbReference type="SUPFAM" id="SSF64153">
    <property type="entry name" value="YjeF N-terminal domain-like"/>
    <property type="match status" value="1"/>
</dbReference>
<comment type="similarity">
    <text evidence="10">Belongs to the NnrE/AIBP family.</text>
</comment>
<comment type="caution">
    <text evidence="10">Lacks conserved residue(s) required for the propagation of feature annotation.</text>
</comment>
<dbReference type="InterPro" id="IPR032976">
    <property type="entry name" value="YJEFN_prot_NAXE-like"/>
</dbReference>
<comment type="catalytic activity">
    <reaction evidence="2 10">
        <text>(6R)-NADPHX = (6S)-NADPHX</text>
        <dbReference type="Rhea" id="RHEA:32227"/>
        <dbReference type="ChEBI" id="CHEBI:64076"/>
        <dbReference type="ChEBI" id="CHEBI:64077"/>
        <dbReference type="EC" id="5.1.99.6"/>
    </reaction>
</comment>
<dbReference type="Pfam" id="PF03853">
    <property type="entry name" value="YjeF_N"/>
    <property type="match status" value="1"/>
</dbReference>
<evidence type="ECO:0000313" key="13">
    <source>
        <dbReference type="Proteomes" id="UP000094236"/>
    </source>
</evidence>
<feature type="domain" description="YjeF N-terminal" evidence="11">
    <location>
        <begin position="11"/>
        <end position="230"/>
    </location>
</feature>
<keyword evidence="7 10" id="KW-0630">Potassium</keyword>
<evidence type="ECO:0000256" key="5">
    <source>
        <dbReference type="ARBA" id="ARBA00022741"/>
    </source>
</evidence>
<accession>A0A1E4TUU4</accession>
<feature type="binding site" evidence="10">
    <location>
        <position position="130"/>
    </location>
    <ligand>
        <name>K(+)</name>
        <dbReference type="ChEBI" id="CHEBI:29103"/>
    </ligand>
</feature>
<dbReference type="Proteomes" id="UP000094236">
    <property type="component" value="Unassembled WGS sequence"/>
</dbReference>
<evidence type="ECO:0000256" key="6">
    <source>
        <dbReference type="ARBA" id="ARBA00022857"/>
    </source>
</evidence>
<feature type="binding site" evidence="10">
    <location>
        <position position="168"/>
    </location>
    <ligand>
        <name>K(+)</name>
        <dbReference type="ChEBI" id="CHEBI:29103"/>
    </ligand>
</feature>
<dbReference type="PROSITE" id="PS51385">
    <property type="entry name" value="YJEF_N"/>
    <property type="match status" value="1"/>
</dbReference>
<dbReference type="EC" id="5.1.99.6" evidence="3 10"/>
<organism evidence="12 13">
    <name type="scientific">Pachysolen tannophilus NRRL Y-2460</name>
    <dbReference type="NCBI Taxonomy" id="669874"/>
    <lineage>
        <taxon>Eukaryota</taxon>
        <taxon>Fungi</taxon>
        <taxon>Dikarya</taxon>
        <taxon>Ascomycota</taxon>
        <taxon>Saccharomycotina</taxon>
        <taxon>Pichiomycetes</taxon>
        <taxon>Pachysolenaceae</taxon>
        <taxon>Pachysolen</taxon>
    </lineage>
</organism>
<evidence type="ECO:0000259" key="11">
    <source>
        <dbReference type="PROSITE" id="PS51385"/>
    </source>
</evidence>
<protein>
    <recommendedName>
        <fullName evidence="3 10">NAD(P)H-hydrate epimerase</fullName>
        <ecNumber evidence="3 10">5.1.99.6</ecNumber>
    </recommendedName>
    <alternativeName>
        <fullName evidence="10">NAD(P)HX epimerase</fullName>
    </alternativeName>
</protein>
<dbReference type="OrthoDB" id="10064708at2759"/>
<dbReference type="AlphaFoldDB" id="A0A1E4TUU4"/>
<evidence type="ECO:0000256" key="3">
    <source>
        <dbReference type="ARBA" id="ARBA00012228"/>
    </source>
</evidence>
<dbReference type="EMBL" id="KV454014">
    <property type="protein sequence ID" value="ODV95497.1"/>
    <property type="molecule type" value="Genomic_DNA"/>
</dbReference>